<feature type="region of interest" description="Disordered" evidence="1">
    <location>
        <begin position="132"/>
        <end position="237"/>
    </location>
</feature>
<evidence type="ECO:0000313" key="3">
    <source>
        <dbReference type="Proteomes" id="UP000076154"/>
    </source>
</evidence>
<dbReference type="STRING" id="39966.A0A369JK77"/>
<reference evidence="2" key="1">
    <citation type="submission" date="2018-04" db="EMBL/GenBank/DDBJ databases">
        <title>Whole genome sequencing of Hypsizygus marmoreus.</title>
        <authorList>
            <person name="Choi I.-G."/>
            <person name="Min B."/>
            <person name="Kim J.-G."/>
            <person name="Kim S."/>
            <person name="Oh Y.-L."/>
            <person name="Kong W.-S."/>
            <person name="Park H."/>
            <person name="Jeong J."/>
            <person name="Song E.-S."/>
        </authorList>
    </citation>
    <scope>NUCLEOTIDE SEQUENCE [LARGE SCALE GENOMIC DNA]</scope>
    <source>
        <strain evidence="2">51987-8</strain>
    </source>
</reference>
<gene>
    <name evidence="2" type="ORF">Hypma_010222</name>
</gene>
<organism evidence="2 3">
    <name type="scientific">Hypsizygus marmoreus</name>
    <name type="common">White beech mushroom</name>
    <name type="synonym">Agaricus marmoreus</name>
    <dbReference type="NCBI Taxonomy" id="39966"/>
    <lineage>
        <taxon>Eukaryota</taxon>
        <taxon>Fungi</taxon>
        <taxon>Dikarya</taxon>
        <taxon>Basidiomycota</taxon>
        <taxon>Agaricomycotina</taxon>
        <taxon>Agaricomycetes</taxon>
        <taxon>Agaricomycetidae</taxon>
        <taxon>Agaricales</taxon>
        <taxon>Tricholomatineae</taxon>
        <taxon>Lyophyllaceae</taxon>
        <taxon>Hypsizygus</taxon>
    </lineage>
</organism>
<name>A0A369JK77_HYPMA</name>
<accession>A0A369JK77</accession>
<dbReference type="AlphaFoldDB" id="A0A369JK77"/>
<sequence>MTTSYGYPYPYGYPPSYGYPYFSVYHPIYPSNIYYPYPSQAVTDWQELYAEYERQRQRQILKRQEEEDQRQREYSERLEAYLRSEAERLAQARRHLSRGKEAHQRAKPKTDSFQSLIYDSWRIGPHNAWKQSNLPDIPFPNATPVPAAPGQPSQTRPPRPRVSVVPPAPPTAPPVAPRPRHDPMVPLASSPPPPAQGVAPPSPPVNPVPPPVPMQSPSWEAHPINPGPAAPSRTAAEELEDHRHFFTRPRQSRQCRACGASIGTIPIFHLAEFSVHAICENILCPQTQCFGCDMATSCQRDCIGGGECPLSVLHCSEIRAIKIFSVLCDFDEEYSGFTLRYSGLNEGLASQRERMYFLRFISSNVDQETSASFCGCLRDTLAVINECLLPEDPGHLIHDSVKSILSASFLLEVIHAFLAIDSYSIPVARISLFSQIERFLGLLSHRRCLVDLLQRQPVIRFSSGISSLMRSSASSMWEVDNEEHYSIKETVSTHLGFPESWLRLEPFLP</sequence>
<dbReference type="InParanoid" id="A0A369JK77"/>
<evidence type="ECO:0000256" key="1">
    <source>
        <dbReference type="SAM" id="MobiDB-lite"/>
    </source>
</evidence>
<dbReference type="Proteomes" id="UP000076154">
    <property type="component" value="Unassembled WGS sequence"/>
</dbReference>
<protein>
    <submittedName>
        <fullName evidence="2">Uncharacterized protein</fullName>
    </submittedName>
</protein>
<feature type="compositionally biased region" description="Pro residues" evidence="1">
    <location>
        <begin position="166"/>
        <end position="177"/>
    </location>
</feature>
<keyword evidence="3" id="KW-1185">Reference proteome</keyword>
<proteinExistence type="predicted"/>
<evidence type="ECO:0000313" key="2">
    <source>
        <dbReference type="EMBL" id="RDB22601.1"/>
    </source>
</evidence>
<feature type="compositionally biased region" description="Pro residues" evidence="1">
    <location>
        <begin position="189"/>
        <end position="214"/>
    </location>
</feature>
<feature type="compositionally biased region" description="Low complexity" evidence="1">
    <location>
        <begin position="151"/>
        <end position="165"/>
    </location>
</feature>
<dbReference type="EMBL" id="LUEZ02000049">
    <property type="protein sequence ID" value="RDB22601.1"/>
    <property type="molecule type" value="Genomic_DNA"/>
</dbReference>
<comment type="caution">
    <text evidence="2">The sequence shown here is derived from an EMBL/GenBank/DDBJ whole genome shotgun (WGS) entry which is preliminary data.</text>
</comment>
<dbReference type="OrthoDB" id="47801at2759"/>
<feature type="compositionally biased region" description="Pro residues" evidence="1">
    <location>
        <begin position="137"/>
        <end position="149"/>
    </location>
</feature>